<dbReference type="EMBL" id="CAJEWN010000246">
    <property type="protein sequence ID" value="CAD2175015.1"/>
    <property type="molecule type" value="Genomic_DNA"/>
</dbReference>
<evidence type="ECO:0000313" key="2">
    <source>
        <dbReference type="Proteomes" id="UP000580250"/>
    </source>
</evidence>
<protein>
    <submittedName>
        <fullName evidence="1">Uncharacterized protein</fullName>
    </submittedName>
</protein>
<accession>A0A6V7VJ79</accession>
<gene>
    <name evidence="1" type="ORF">MENT_LOCUS26718</name>
</gene>
<dbReference type="Proteomes" id="UP000580250">
    <property type="component" value="Unassembled WGS sequence"/>
</dbReference>
<name>A0A6V7VJ79_MELEN</name>
<evidence type="ECO:0000313" key="1">
    <source>
        <dbReference type="EMBL" id="CAD2175015.1"/>
    </source>
</evidence>
<comment type="caution">
    <text evidence="1">The sequence shown here is derived from an EMBL/GenBank/DDBJ whole genome shotgun (WGS) entry which is preliminary data.</text>
</comment>
<reference evidence="1 2" key="1">
    <citation type="submission" date="2020-08" db="EMBL/GenBank/DDBJ databases">
        <authorList>
            <person name="Koutsovoulos G."/>
            <person name="Danchin GJ E."/>
        </authorList>
    </citation>
    <scope>NUCLEOTIDE SEQUENCE [LARGE SCALE GENOMIC DNA]</scope>
</reference>
<dbReference type="AlphaFoldDB" id="A0A6V7VJ79"/>
<organism evidence="1 2">
    <name type="scientific">Meloidogyne enterolobii</name>
    <name type="common">Root-knot nematode worm</name>
    <name type="synonym">Meloidogyne mayaguensis</name>
    <dbReference type="NCBI Taxonomy" id="390850"/>
    <lineage>
        <taxon>Eukaryota</taxon>
        <taxon>Metazoa</taxon>
        <taxon>Ecdysozoa</taxon>
        <taxon>Nematoda</taxon>
        <taxon>Chromadorea</taxon>
        <taxon>Rhabditida</taxon>
        <taxon>Tylenchina</taxon>
        <taxon>Tylenchomorpha</taxon>
        <taxon>Tylenchoidea</taxon>
        <taxon>Meloidogynidae</taxon>
        <taxon>Meloidogyninae</taxon>
        <taxon>Meloidogyne</taxon>
    </lineage>
</organism>
<proteinExistence type="predicted"/>
<sequence length="104" mass="11916">METILVFSFKFFKCQQKLFQNTFTCLNDETICKNIGNLLLTTSEMHKLKLATAKAGQHYVALLQQLHTCKRKRKGGGVIPEWGGGGYLRTKLVGFKHLNFLNYF</sequence>